<accession>A0A3Q1BLS1</accession>
<keyword evidence="8" id="KW-0238">DNA-binding</keyword>
<keyword evidence="14" id="KW-1185">Reference proteome</keyword>
<dbReference type="FunFam" id="3.30.160.60:FF:001049">
    <property type="entry name" value="zinc finger protein 319"/>
    <property type="match status" value="1"/>
</dbReference>
<dbReference type="Pfam" id="PF00096">
    <property type="entry name" value="zf-C2H2"/>
    <property type="match status" value="8"/>
</dbReference>
<keyword evidence="6" id="KW-0862">Zinc</keyword>
<sequence>MSSVQNLRELINQRLTAAAEEIFTEFEKTIVQYEEEIDRQRRLLDNIWKPQITQHTAVLPQQHVCKEEKVLTGNQLNHHEMISSLDTEPPQIKEEQEELCNSLEGQQLAPSQETHAFMLVQCKSKCRELSGEIFRVFEKTLVQYEEKFYHQRRLLDVIWTPQMKLQSVELTQQHVCIEEDVVTEQQLCNQEMKSSLDHEDSKPPQIKEEQEEICTSVFQEDTELVQIKDEQEELCTSVDMEEPDPHAIKEEQEELCTSVDQEEPELPQIKEEQDEVCTSQEGEQLVLKQKIDIFVVIPICEESDQNRRNSSHSKNVDNSVTSEGQFITDSTEEKSVKCGICGKTFKSRCSLKKHHLSHTSERPYSCGICGKPFKSRCYLKKHYLSHTSEKPYTCETCGKCFNRSGSLKRHMVTHAGEKQYRCDICGKNFTLSRSLKVHMRLHTGEKPYSCETCGKSFTLSHGLKVHMRSHTAEKPYPCEECGKSFVNRSHLKNHMMFHTGEKPYSCTTCGKRFSQQSALRTHIRIHTGEKPFSCKSCGRSFNRSGILLRHMRTHTDRSESANILEN</sequence>
<organism evidence="13 14">
    <name type="scientific">Amphiprion ocellaris</name>
    <name type="common">Clown anemonefish</name>
    <dbReference type="NCBI Taxonomy" id="80972"/>
    <lineage>
        <taxon>Eukaryota</taxon>
        <taxon>Metazoa</taxon>
        <taxon>Chordata</taxon>
        <taxon>Craniata</taxon>
        <taxon>Vertebrata</taxon>
        <taxon>Euteleostomi</taxon>
        <taxon>Actinopterygii</taxon>
        <taxon>Neopterygii</taxon>
        <taxon>Teleostei</taxon>
        <taxon>Neoteleostei</taxon>
        <taxon>Acanthomorphata</taxon>
        <taxon>Ovalentaria</taxon>
        <taxon>Pomacentridae</taxon>
        <taxon>Amphiprion</taxon>
    </lineage>
</organism>
<evidence type="ECO:0000259" key="12">
    <source>
        <dbReference type="PROSITE" id="PS50157"/>
    </source>
</evidence>
<feature type="domain" description="C2H2-type" evidence="12">
    <location>
        <begin position="392"/>
        <end position="419"/>
    </location>
</feature>
<keyword evidence="10" id="KW-0539">Nucleus</keyword>
<evidence type="ECO:0000256" key="7">
    <source>
        <dbReference type="ARBA" id="ARBA00023015"/>
    </source>
</evidence>
<dbReference type="GeneTree" id="ENSGT01150000286952"/>
<keyword evidence="3" id="KW-0479">Metal-binding</keyword>
<feature type="domain" description="C2H2-type" evidence="12">
    <location>
        <begin position="476"/>
        <end position="503"/>
    </location>
</feature>
<reference evidence="13 14" key="1">
    <citation type="submission" date="2022-01" db="EMBL/GenBank/DDBJ databases">
        <title>A chromosome-scale genome assembly of the false clownfish, Amphiprion ocellaris.</title>
        <authorList>
            <person name="Ryu T."/>
        </authorList>
    </citation>
    <scope>NUCLEOTIDE SEQUENCE [LARGE SCALE GENOMIC DNA]</scope>
</reference>
<evidence type="ECO:0000313" key="14">
    <source>
        <dbReference type="Proteomes" id="UP001501940"/>
    </source>
</evidence>
<dbReference type="AlphaFoldDB" id="A0A3Q1BLS1"/>
<evidence type="ECO:0000256" key="9">
    <source>
        <dbReference type="ARBA" id="ARBA00023163"/>
    </source>
</evidence>
<feature type="domain" description="C2H2-type" evidence="12">
    <location>
        <begin position="336"/>
        <end position="363"/>
    </location>
</feature>
<feature type="domain" description="C2H2-type" evidence="12">
    <location>
        <begin position="448"/>
        <end position="475"/>
    </location>
</feature>
<protein>
    <recommendedName>
        <fullName evidence="12">C2H2-type domain-containing protein</fullName>
    </recommendedName>
</protein>
<evidence type="ECO:0000256" key="11">
    <source>
        <dbReference type="PROSITE-ProRule" id="PRU00042"/>
    </source>
</evidence>
<dbReference type="FunFam" id="3.30.160.60:FF:000770">
    <property type="entry name" value="zinc finger protein 16"/>
    <property type="match status" value="1"/>
</dbReference>
<dbReference type="GO" id="GO:0003677">
    <property type="term" value="F:DNA binding"/>
    <property type="evidence" value="ECO:0007669"/>
    <property type="project" value="UniProtKB-KW"/>
</dbReference>
<feature type="domain" description="C2H2-type" evidence="12">
    <location>
        <begin position="364"/>
        <end position="391"/>
    </location>
</feature>
<evidence type="ECO:0000256" key="4">
    <source>
        <dbReference type="ARBA" id="ARBA00022737"/>
    </source>
</evidence>
<evidence type="ECO:0000256" key="2">
    <source>
        <dbReference type="ARBA" id="ARBA00006991"/>
    </source>
</evidence>
<feature type="domain" description="C2H2-type" evidence="12">
    <location>
        <begin position="504"/>
        <end position="531"/>
    </location>
</feature>
<evidence type="ECO:0000256" key="5">
    <source>
        <dbReference type="ARBA" id="ARBA00022771"/>
    </source>
</evidence>
<dbReference type="FunFam" id="3.30.160.60:FF:000557">
    <property type="entry name" value="zinc finger and SCAN domain-containing protein 29"/>
    <property type="match status" value="1"/>
</dbReference>
<evidence type="ECO:0000256" key="1">
    <source>
        <dbReference type="ARBA" id="ARBA00004123"/>
    </source>
</evidence>
<dbReference type="InterPro" id="IPR050758">
    <property type="entry name" value="Znf_C2H2-type"/>
</dbReference>
<feature type="domain" description="C2H2-type" evidence="12">
    <location>
        <begin position="420"/>
        <end position="447"/>
    </location>
</feature>
<keyword evidence="9" id="KW-0804">Transcription</keyword>
<dbReference type="FunFam" id="3.30.160.60:FF:001506">
    <property type="entry name" value="Zinc finger protein"/>
    <property type="match status" value="1"/>
</dbReference>
<name>A0A3Q1BLS1_AMPOC</name>
<dbReference type="PROSITE" id="PS50157">
    <property type="entry name" value="ZINC_FINGER_C2H2_2"/>
    <property type="match status" value="8"/>
</dbReference>
<dbReference type="InterPro" id="IPR036236">
    <property type="entry name" value="Znf_C2H2_sf"/>
</dbReference>
<evidence type="ECO:0000313" key="13">
    <source>
        <dbReference type="Ensembl" id="ENSAOCP00000010086.2"/>
    </source>
</evidence>
<keyword evidence="4" id="KW-0677">Repeat</keyword>
<dbReference type="FunFam" id="3.30.160.60:FF:003288">
    <property type="entry name" value="Uncharacterized protein"/>
    <property type="match status" value="1"/>
</dbReference>
<evidence type="ECO:0000256" key="10">
    <source>
        <dbReference type="ARBA" id="ARBA00023242"/>
    </source>
</evidence>
<dbReference type="Ensembl" id="ENSAOCT00000017176.2">
    <property type="protein sequence ID" value="ENSAOCP00000010086.2"/>
    <property type="gene ID" value="ENSAOCG00000025034.1"/>
</dbReference>
<evidence type="ECO:0000256" key="8">
    <source>
        <dbReference type="ARBA" id="ARBA00023125"/>
    </source>
</evidence>
<reference evidence="13" key="3">
    <citation type="submission" date="2025-09" db="UniProtKB">
        <authorList>
            <consortium name="Ensembl"/>
        </authorList>
    </citation>
    <scope>IDENTIFICATION</scope>
</reference>
<comment type="subcellular location">
    <subcellularLocation>
        <location evidence="1">Nucleus</location>
    </subcellularLocation>
</comment>
<dbReference type="PROSITE" id="PS00028">
    <property type="entry name" value="ZINC_FINGER_C2H2_1"/>
    <property type="match status" value="8"/>
</dbReference>
<evidence type="ECO:0000256" key="6">
    <source>
        <dbReference type="ARBA" id="ARBA00022833"/>
    </source>
</evidence>
<dbReference type="Gene3D" id="3.30.160.60">
    <property type="entry name" value="Classic Zinc Finger"/>
    <property type="match status" value="8"/>
</dbReference>
<reference evidence="13" key="2">
    <citation type="submission" date="2025-08" db="UniProtKB">
        <authorList>
            <consortium name="Ensembl"/>
        </authorList>
    </citation>
    <scope>IDENTIFICATION</scope>
</reference>
<dbReference type="PANTHER" id="PTHR23234">
    <property type="entry name" value="ZNF44 PROTEIN"/>
    <property type="match status" value="1"/>
</dbReference>
<keyword evidence="7" id="KW-0805">Transcription regulation</keyword>
<dbReference type="GO" id="GO:0005634">
    <property type="term" value="C:nucleus"/>
    <property type="evidence" value="ECO:0007669"/>
    <property type="project" value="UniProtKB-SubCell"/>
</dbReference>
<dbReference type="FunFam" id="3.30.160.60:FF:000912">
    <property type="entry name" value="Zinc finger protein 660"/>
    <property type="match status" value="2"/>
</dbReference>
<dbReference type="SUPFAM" id="SSF57667">
    <property type="entry name" value="beta-beta-alpha zinc fingers"/>
    <property type="match status" value="4"/>
</dbReference>
<dbReference type="GO" id="GO:0008270">
    <property type="term" value="F:zinc ion binding"/>
    <property type="evidence" value="ECO:0007669"/>
    <property type="project" value="UniProtKB-KW"/>
</dbReference>
<comment type="similarity">
    <text evidence="2">Belongs to the krueppel C2H2-type zinc-finger protein family.</text>
</comment>
<dbReference type="Proteomes" id="UP001501940">
    <property type="component" value="Chromosome 10"/>
</dbReference>
<dbReference type="PANTHER" id="PTHR23234:SF9">
    <property type="entry name" value="ZINC FINGER PROTEIN 850-LIKE"/>
    <property type="match status" value="1"/>
</dbReference>
<dbReference type="SMART" id="SM00355">
    <property type="entry name" value="ZnF_C2H2"/>
    <property type="match status" value="8"/>
</dbReference>
<proteinExistence type="inferred from homology"/>
<keyword evidence="5 11" id="KW-0863">Zinc-finger</keyword>
<dbReference type="InterPro" id="IPR013087">
    <property type="entry name" value="Znf_C2H2_type"/>
</dbReference>
<evidence type="ECO:0000256" key="3">
    <source>
        <dbReference type="ARBA" id="ARBA00022723"/>
    </source>
</evidence>
<feature type="domain" description="C2H2-type" evidence="12">
    <location>
        <begin position="532"/>
        <end position="559"/>
    </location>
</feature>